<sequence>MKTKNIYEKYSLEEVADSIVFKNPLSEKEEKESSAELAEVRRKNRESLTENQKLYAKVLQLRFLMEDYAKSGEYDKNRSFASFLKTYIKFSYKVQKKFAEDINLKQTELSLILNEHRLPNEKTIVRLEIHSDNVIPALSWYRVVEKQREYELEQDIKFKQEQKKFVKNHLEFGNAV</sequence>
<accession>A0A227P8H0</accession>
<reference evidence="1 2" key="1">
    <citation type="submission" date="2016-11" db="EMBL/GenBank/DDBJ databases">
        <title>Whole genomes of Flavobacteriaceae.</title>
        <authorList>
            <person name="Stine C."/>
            <person name="Li C."/>
            <person name="Tadesse D."/>
        </authorList>
    </citation>
    <scope>NUCLEOTIDE SEQUENCE [LARGE SCALE GENOMIC DNA]</scope>
    <source>
        <strain evidence="1 2">DSM 24704</strain>
    </source>
</reference>
<dbReference type="AlphaFoldDB" id="A0A227P8H0"/>
<proteinExistence type="predicted"/>
<keyword evidence="2" id="KW-1185">Reference proteome</keyword>
<dbReference type="OrthoDB" id="1493507at2"/>
<organism evidence="1 2">
    <name type="scientific">Flavobacterium araucananum</name>
    <dbReference type="NCBI Taxonomy" id="946678"/>
    <lineage>
        <taxon>Bacteria</taxon>
        <taxon>Pseudomonadati</taxon>
        <taxon>Bacteroidota</taxon>
        <taxon>Flavobacteriia</taxon>
        <taxon>Flavobacteriales</taxon>
        <taxon>Flavobacteriaceae</taxon>
        <taxon>Flavobacterium</taxon>
    </lineage>
</organism>
<dbReference type="RefSeq" id="WP_089479996.1">
    <property type="nucleotide sequence ID" value="NZ_MUGS01000022.1"/>
</dbReference>
<comment type="caution">
    <text evidence="1">The sequence shown here is derived from an EMBL/GenBank/DDBJ whole genome shotgun (WGS) entry which is preliminary data.</text>
</comment>
<name>A0A227P8H0_9FLAO</name>
<gene>
    <name evidence="1" type="ORF">B0A64_13205</name>
</gene>
<dbReference type="Proteomes" id="UP000214684">
    <property type="component" value="Unassembled WGS sequence"/>
</dbReference>
<evidence type="ECO:0000313" key="1">
    <source>
        <dbReference type="EMBL" id="OXG05325.1"/>
    </source>
</evidence>
<protein>
    <submittedName>
        <fullName evidence="1">Uncharacterized protein</fullName>
    </submittedName>
</protein>
<evidence type="ECO:0000313" key="2">
    <source>
        <dbReference type="Proteomes" id="UP000214684"/>
    </source>
</evidence>
<dbReference type="EMBL" id="MUGS01000022">
    <property type="protein sequence ID" value="OXG05325.1"/>
    <property type="molecule type" value="Genomic_DNA"/>
</dbReference>